<reference evidence="3" key="1">
    <citation type="submission" date="2022-01" db="EMBL/GenBank/DDBJ databases">
        <authorList>
            <person name="King R."/>
        </authorList>
    </citation>
    <scope>NUCLEOTIDE SEQUENCE</scope>
</reference>
<dbReference type="OrthoDB" id="2189254at2759"/>
<evidence type="ECO:0000313" key="3">
    <source>
        <dbReference type="EMBL" id="CAG9828087.1"/>
    </source>
</evidence>
<dbReference type="EMBL" id="OU898276">
    <property type="protein sequence ID" value="CAG9828087.1"/>
    <property type="molecule type" value="Genomic_DNA"/>
</dbReference>
<sequence>MYFEADPELKRNVIHNLNEEYGKALLDVNKCLELRNKLLQERKEIEEQLDISNSKFTIGASIKEGELFVQNTADVVNRSKEAVSKIRTDLEEIQEVRTEIKNYFDKLNALQCTLQYFKVVQHIECLSDELQIEVGKKDDERCVTIFANLTEISRNLADFCGQNLRNYLKDNIYFWHNILKEKLAKDFDEVLKLIKWPFVSANFSLVLPLPTHIQKLQTVCEFLLQIEIPSESSVPVVTTALLSNFQPLSLPIHLLVQPLRKRFIYHFYGARQTNRVDKPEWYLTQILTWIRDHQDFVEKYIQPIIDKLGLLHIEAKLEFIRGLVQIAVEKLFSDLPNLQFDDFTFSHSIDEALGFDKELRETYEYPANQPSILVVLTQAQVFIKWLAMEKKYATEKMDAMLPPNSIEAFDPLTSDVEDLKITTCADAFITLLQTITERYESLYQPGHRLQFLDLQLELLDDFRVRLLQLVNAEEGDIIESRIPAIANSIYYIENVLIDWGTTVHYLGLYRYKSQLEIDKQPSSPALSDFDDDPTCDKTDTVFAETLSLYTHMRKDLLHTLAETVIAEVKLRSKSYRCESWLIMKAEKEFRSLSLTPTACPMFEILSKRLHQLQKSLQSQIFVAVWRSIAQQLDSYLFEDLVLDNRFSVGGALQFKFDITRNLIPLFLQFSERPQNYFTQVIESCNLLNLSKGSALLLRETLLALEGATGIEDTRGKTLKEIGVSYYTPKMAVRILNQRADITVNRIVID</sequence>
<dbReference type="PANTHER" id="PTHR13520">
    <property type="entry name" value="RAD50-INTERACTING PROTEIN 1 RINT-1"/>
    <property type="match status" value="1"/>
</dbReference>
<dbReference type="PROSITE" id="PS51386">
    <property type="entry name" value="RINT1_TIP20"/>
    <property type="match status" value="1"/>
</dbReference>
<gene>
    <name evidence="3" type="ORF">DIABBA_LOCUS2029</name>
</gene>
<feature type="coiled-coil region" evidence="2">
    <location>
        <begin position="28"/>
        <end position="55"/>
    </location>
</feature>
<dbReference type="Gene3D" id="1.20.58.1420">
    <property type="entry name" value="Dsl1p vesicle tethering complex, Tip20p subunit, domain B"/>
    <property type="match status" value="1"/>
</dbReference>
<dbReference type="FunFam" id="1.20.58.670:FF:000003">
    <property type="entry name" value="RAD50-interacting protein 1"/>
    <property type="match status" value="1"/>
</dbReference>
<organism evidence="3 4">
    <name type="scientific">Diabrotica balteata</name>
    <name type="common">Banded cucumber beetle</name>
    <dbReference type="NCBI Taxonomy" id="107213"/>
    <lineage>
        <taxon>Eukaryota</taxon>
        <taxon>Metazoa</taxon>
        <taxon>Ecdysozoa</taxon>
        <taxon>Arthropoda</taxon>
        <taxon>Hexapoda</taxon>
        <taxon>Insecta</taxon>
        <taxon>Pterygota</taxon>
        <taxon>Neoptera</taxon>
        <taxon>Endopterygota</taxon>
        <taxon>Coleoptera</taxon>
        <taxon>Polyphaga</taxon>
        <taxon>Cucujiformia</taxon>
        <taxon>Chrysomeloidea</taxon>
        <taxon>Chrysomelidae</taxon>
        <taxon>Galerucinae</taxon>
        <taxon>Diabroticina</taxon>
        <taxon>Diabroticites</taxon>
        <taxon>Diabrotica</taxon>
    </lineage>
</organism>
<name>A0A9N9X7M6_DIABA</name>
<keyword evidence="4" id="KW-1185">Reference proteome</keyword>
<dbReference type="InterPro" id="IPR042042">
    <property type="entry name" value="Tip20p_domB"/>
</dbReference>
<dbReference type="InterPro" id="IPR007528">
    <property type="entry name" value="RINT1_Tip20"/>
</dbReference>
<dbReference type="GO" id="GO:0006888">
    <property type="term" value="P:endoplasmic reticulum to Golgi vesicle-mediated transport"/>
    <property type="evidence" value="ECO:0007669"/>
    <property type="project" value="InterPro"/>
</dbReference>
<dbReference type="InterPro" id="IPR042044">
    <property type="entry name" value="EXOC6PINT-1/Sec15/Tip20_C_dom2"/>
</dbReference>
<accession>A0A9N9X7M6</accession>
<dbReference type="GO" id="GO:0070939">
    <property type="term" value="C:Dsl1/NZR complex"/>
    <property type="evidence" value="ECO:0007669"/>
    <property type="project" value="InterPro"/>
</dbReference>
<evidence type="ECO:0000256" key="2">
    <source>
        <dbReference type="SAM" id="Coils"/>
    </source>
</evidence>
<dbReference type="Proteomes" id="UP001153709">
    <property type="component" value="Chromosome 1"/>
</dbReference>
<dbReference type="PANTHER" id="PTHR13520:SF0">
    <property type="entry name" value="RAD50-INTERACTING PROTEIN 1"/>
    <property type="match status" value="1"/>
</dbReference>
<dbReference type="Gene3D" id="1.20.58.670">
    <property type="entry name" value="Dsl1p vesicle tethering complex, Tip20p subunit, domain D"/>
    <property type="match status" value="1"/>
</dbReference>
<dbReference type="AlphaFoldDB" id="A0A9N9X7M6"/>
<evidence type="ECO:0008006" key="5">
    <source>
        <dbReference type="Google" id="ProtNLM"/>
    </source>
</evidence>
<proteinExistence type="inferred from homology"/>
<keyword evidence="2" id="KW-0175">Coiled coil</keyword>
<evidence type="ECO:0000313" key="4">
    <source>
        <dbReference type="Proteomes" id="UP001153709"/>
    </source>
</evidence>
<dbReference type="GO" id="GO:0060628">
    <property type="term" value="P:regulation of ER to Golgi vesicle-mediated transport"/>
    <property type="evidence" value="ECO:0007669"/>
    <property type="project" value="TreeGrafter"/>
</dbReference>
<dbReference type="Pfam" id="PF04437">
    <property type="entry name" value="RINT1_TIP1"/>
    <property type="match status" value="1"/>
</dbReference>
<protein>
    <recommendedName>
        <fullName evidence="5">RAD50-interacting protein 1</fullName>
    </recommendedName>
</protein>
<dbReference type="GO" id="GO:0006890">
    <property type="term" value="P:retrograde vesicle-mediated transport, Golgi to endoplasmic reticulum"/>
    <property type="evidence" value="ECO:0007669"/>
    <property type="project" value="InterPro"/>
</dbReference>
<evidence type="ECO:0000256" key="1">
    <source>
        <dbReference type="ARBA" id="ARBA00061158"/>
    </source>
</evidence>
<comment type="similarity">
    <text evidence="1">Belongs to the RINT1 family.</text>
</comment>